<comment type="similarity">
    <text evidence="8">Belongs to the glucose-6-phosphate dehydrogenase family.</text>
</comment>
<dbReference type="EMBL" id="BLZA01000005">
    <property type="protein sequence ID" value="GHJ83865.1"/>
    <property type="molecule type" value="Genomic_DNA"/>
</dbReference>
<dbReference type="PANTHER" id="PTHR23429">
    <property type="entry name" value="GLUCOSE-6-PHOSPHATE 1-DEHYDROGENASE G6PD"/>
    <property type="match status" value="1"/>
</dbReference>
<evidence type="ECO:0000256" key="2">
    <source>
        <dbReference type="ARBA" id="ARBA00013019"/>
    </source>
</evidence>
<feature type="domain" description="Glucose-6-phosphate dehydrogenase NAD-binding" evidence="9">
    <location>
        <begin position="14"/>
        <end position="198"/>
    </location>
</feature>
<keyword evidence="6 8" id="KW-0560">Oxidoreductase</keyword>
<comment type="catalytic activity">
    <reaction evidence="8">
        <text>D-glucose 6-phosphate + NADP(+) = 6-phospho-D-glucono-1,5-lactone + NADPH + H(+)</text>
        <dbReference type="Rhea" id="RHEA:15841"/>
        <dbReference type="ChEBI" id="CHEBI:15378"/>
        <dbReference type="ChEBI" id="CHEBI:57783"/>
        <dbReference type="ChEBI" id="CHEBI:57955"/>
        <dbReference type="ChEBI" id="CHEBI:58349"/>
        <dbReference type="ChEBI" id="CHEBI:61548"/>
        <dbReference type="EC" id="1.1.1.49"/>
    </reaction>
</comment>
<evidence type="ECO:0000256" key="7">
    <source>
        <dbReference type="ARBA" id="ARBA00023277"/>
    </source>
</evidence>
<evidence type="ECO:0000256" key="4">
    <source>
        <dbReference type="ARBA" id="ARBA00022526"/>
    </source>
</evidence>
<dbReference type="OrthoDB" id="60984at2759"/>
<dbReference type="PANTHER" id="PTHR23429:SF0">
    <property type="entry name" value="GLUCOSE-6-PHOSPHATE 1-DEHYDROGENASE"/>
    <property type="match status" value="1"/>
</dbReference>
<evidence type="ECO:0000256" key="3">
    <source>
        <dbReference type="ARBA" id="ARBA00020444"/>
    </source>
</evidence>
<dbReference type="GO" id="GO:0005829">
    <property type="term" value="C:cytosol"/>
    <property type="evidence" value="ECO:0007669"/>
    <property type="project" value="TreeGrafter"/>
</dbReference>
<comment type="caution">
    <text evidence="11">The sequence shown here is derived from an EMBL/GenBank/DDBJ whole genome shotgun (WGS) entry which is preliminary data.</text>
</comment>
<dbReference type="Pfam" id="PF02781">
    <property type="entry name" value="G6PD_C"/>
    <property type="match status" value="1"/>
</dbReference>
<dbReference type="EC" id="1.1.1.49" evidence="2 8"/>
<dbReference type="GO" id="GO:0009051">
    <property type="term" value="P:pentose-phosphate shunt, oxidative branch"/>
    <property type="evidence" value="ECO:0007669"/>
    <property type="project" value="TreeGrafter"/>
</dbReference>
<dbReference type="AlphaFoldDB" id="A0A8H3TNZ0"/>
<dbReference type="GO" id="GO:0006006">
    <property type="term" value="P:glucose metabolic process"/>
    <property type="evidence" value="ECO:0007669"/>
    <property type="project" value="UniProtKB-KW"/>
</dbReference>
<dbReference type="PRINTS" id="PR00079">
    <property type="entry name" value="G6PDHDRGNASE"/>
</dbReference>
<comment type="pathway">
    <text evidence="1 8">Carbohydrate degradation; pentose phosphate pathway; D-ribulose 5-phosphate from D-glucose 6-phosphate (oxidative stage): step 1/3.</text>
</comment>
<dbReference type="InterPro" id="IPR022674">
    <property type="entry name" value="G6P_DH_NAD-bd"/>
</dbReference>
<feature type="domain" description="Glucose-6-phosphate dehydrogenase C-terminal" evidence="10">
    <location>
        <begin position="202"/>
        <end position="489"/>
    </location>
</feature>
<dbReference type="SUPFAM" id="SSF55347">
    <property type="entry name" value="Glyceraldehyde-3-phosphate dehydrogenase-like, C-terminal domain"/>
    <property type="match status" value="1"/>
</dbReference>
<dbReference type="InterPro" id="IPR022675">
    <property type="entry name" value="G6P_DH_C"/>
</dbReference>
<keyword evidence="4 8" id="KW-0313">Glucose metabolism</keyword>
<dbReference type="PIRSF" id="PIRSF000110">
    <property type="entry name" value="G6PD"/>
    <property type="match status" value="1"/>
</dbReference>
<dbReference type="UniPathway" id="UPA00115">
    <property type="reaction ID" value="UER00408"/>
</dbReference>
<keyword evidence="5 8" id="KW-0521">NADP</keyword>
<protein>
    <recommendedName>
        <fullName evidence="3 8">Glucose-6-phosphate 1-dehydrogenase</fullName>
        <ecNumber evidence="2 8">1.1.1.49</ecNumber>
    </recommendedName>
</protein>
<dbReference type="InterPro" id="IPR036291">
    <property type="entry name" value="NAD(P)-bd_dom_sf"/>
</dbReference>
<comment type="function">
    <text evidence="8">Catalyzes the rate-limiting step of the oxidative pentose-phosphate pathway, which represents a route for the dissimilation of carbohydrates besides glycolysis.</text>
</comment>
<reference evidence="11" key="1">
    <citation type="submission" date="2020-07" db="EMBL/GenBank/DDBJ databases">
        <title>Draft Genome Sequence of a Deep-Sea Yeast, Naganishia (Cryptococcus) liquefaciens strain N6.</title>
        <authorList>
            <person name="Han Y.W."/>
            <person name="Kajitani R."/>
            <person name="Morimoto H."/>
            <person name="Parhat M."/>
            <person name="Tsubouchi H."/>
            <person name="Bakenova O."/>
            <person name="Ogata M."/>
            <person name="Argunhan B."/>
            <person name="Aoki R."/>
            <person name="Kajiwara S."/>
            <person name="Itoh T."/>
            <person name="Iwasaki H."/>
        </authorList>
    </citation>
    <scope>NUCLEOTIDE SEQUENCE</scope>
    <source>
        <strain evidence="11">N6</strain>
    </source>
</reference>
<dbReference type="NCBIfam" id="TIGR00871">
    <property type="entry name" value="zwf"/>
    <property type="match status" value="1"/>
</dbReference>
<evidence type="ECO:0000256" key="5">
    <source>
        <dbReference type="ARBA" id="ARBA00022857"/>
    </source>
</evidence>
<keyword evidence="7 8" id="KW-0119">Carbohydrate metabolism</keyword>
<dbReference type="GO" id="GO:0050661">
    <property type="term" value="F:NADP binding"/>
    <property type="evidence" value="ECO:0007669"/>
    <property type="project" value="InterPro"/>
</dbReference>
<evidence type="ECO:0000259" key="9">
    <source>
        <dbReference type="Pfam" id="PF00479"/>
    </source>
</evidence>
<dbReference type="GO" id="GO:0004345">
    <property type="term" value="F:glucose-6-phosphate dehydrogenase activity"/>
    <property type="evidence" value="ECO:0007669"/>
    <property type="project" value="UniProtKB-EC"/>
</dbReference>
<proteinExistence type="inferred from homology"/>
<evidence type="ECO:0000256" key="1">
    <source>
        <dbReference type="ARBA" id="ARBA00004937"/>
    </source>
</evidence>
<dbReference type="Gene3D" id="3.40.50.720">
    <property type="entry name" value="NAD(P)-binding Rossmann-like Domain"/>
    <property type="match status" value="1"/>
</dbReference>
<dbReference type="Gene3D" id="3.30.360.10">
    <property type="entry name" value="Dihydrodipicolinate Reductase, domain 2"/>
    <property type="match status" value="1"/>
</dbReference>
<dbReference type="Pfam" id="PF00479">
    <property type="entry name" value="G6PD_N"/>
    <property type="match status" value="1"/>
</dbReference>
<name>A0A8H3TNZ0_9TREE</name>
<gene>
    <name evidence="11" type="ORF">NliqN6_0267</name>
</gene>
<accession>A0A8H3TNZ0</accession>
<sequence length="499" mass="56000">MTTPGPIEENSVVIVFGASGDLAKKSTFPALYTLWEEGLLPPKTQIIGYARSDLSEERLNEQLFWKVQDDVKEGHCEADEGKMKEFRGIVRYVKGAYDQDDAFEALEQLIKTIEKDTFSGATSNRIFYLALPPSSFAQVSAMIKKHNYASGQINRLVIEKPFGKDTDDCRGMMDSIGKDWREDEIWRIDHYLGEEMVREIYHLRFANSFVEPLLSNKYVEAVSVVMKETFGAEGRGGYFDEFGMIRDVGQNHLLQAIAIMMMDAPTSLTDDSLRANKVRLLQAMPPVDTEDVVLGQYAAAEDGPKEDGTGKAYVDDETVPDGSKTATFAQWAMRVDNERWKGVPVMVKCGKALDRGLMEMTFHLRQPEHNVYDMPQHSNSLVIRMNPEPAVFFKANLLKPGCRGEETVHEEIKWTVPGRKVAGDKLAYEVVLTNIFKGDQSSFVREDEVIAAWEIFTPLLQHIEGPNGPTPTLYAYGSAGPEEQYAFEEKLGLASTKSS</sequence>
<dbReference type="HAMAP" id="MF_00966">
    <property type="entry name" value="G6PD"/>
    <property type="match status" value="1"/>
</dbReference>
<organism evidence="11 12">
    <name type="scientific">Naganishia liquefaciens</name>
    <dbReference type="NCBI Taxonomy" id="104408"/>
    <lineage>
        <taxon>Eukaryota</taxon>
        <taxon>Fungi</taxon>
        <taxon>Dikarya</taxon>
        <taxon>Basidiomycota</taxon>
        <taxon>Agaricomycotina</taxon>
        <taxon>Tremellomycetes</taxon>
        <taxon>Filobasidiales</taxon>
        <taxon>Filobasidiaceae</taxon>
        <taxon>Naganishia</taxon>
    </lineage>
</organism>
<evidence type="ECO:0000256" key="6">
    <source>
        <dbReference type="ARBA" id="ARBA00023002"/>
    </source>
</evidence>
<evidence type="ECO:0000313" key="12">
    <source>
        <dbReference type="Proteomes" id="UP000620104"/>
    </source>
</evidence>
<keyword evidence="12" id="KW-1185">Reference proteome</keyword>
<dbReference type="SUPFAM" id="SSF51735">
    <property type="entry name" value="NAD(P)-binding Rossmann-fold domains"/>
    <property type="match status" value="1"/>
</dbReference>
<dbReference type="Proteomes" id="UP000620104">
    <property type="component" value="Unassembled WGS sequence"/>
</dbReference>
<evidence type="ECO:0000259" key="10">
    <source>
        <dbReference type="Pfam" id="PF02781"/>
    </source>
</evidence>
<evidence type="ECO:0000256" key="8">
    <source>
        <dbReference type="RuleBase" id="RU362120"/>
    </source>
</evidence>
<evidence type="ECO:0000313" key="11">
    <source>
        <dbReference type="EMBL" id="GHJ83865.1"/>
    </source>
</evidence>
<dbReference type="InterPro" id="IPR001282">
    <property type="entry name" value="G6P_DH"/>
</dbReference>